<evidence type="ECO:0000256" key="3">
    <source>
        <dbReference type="ARBA" id="ARBA00022842"/>
    </source>
</evidence>
<dbReference type="Proteomes" id="UP000323671">
    <property type="component" value="Chromosome"/>
</dbReference>
<dbReference type="InterPro" id="IPR050065">
    <property type="entry name" value="GlmU-like"/>
</dbReference>
<keyword evidence="3" id="KW-0460">Magnesium</keyword>
<dbReference type="Gene3D" id="3.90.550.10">
    <property type="entry name" value="Spore Coat Polysaccharide Biosynthesis Protein SpsA, Chain A"/>
    <property type="match status" value="1"/>
</dbReference>
<dbReference type="RefSeq" id="WP_223116002.1">
    <property type="nucleotide sequence ID" value="NZ_CP022579.1"/>
</dbReference>
<evidence type="ECO:0000256" key="2">
    <source>
        <dbReference type="ARBA" id="ARBA00022695"/>
    </source>
</evidence>
<keyword evidence="6" id="KW-1185">Reference proteome</keyword>
<keyword evidence="1" id="KW-0808">Transferase</keyword>
<protein>
    <recommendedName>
        <fullName evidence="4">MobA-like NTP transferase domain-containing protein</fullName>
    </recommendedName>
</protein>
<dbReference type="EMBL" id="CP022579">
    <property type="protein sequence ID" value="QEL64408.1"/>
    <property type="molecule type" value="Genomic_DNA"/>
</dbReference>
<name>A0A5C1E862_9RHOO</name>
<evidence type="ECO:0000259" key="4">
    <source>
        <dbReference type="Pfam" id="PF12804"/>
    </source>
</evidence>
<dbReference type="PANTHER" id="PTHR43584">
    <property type="entry name" value="NUCLEOTIDYL TRANSFERASE"/>
    <property type="match status" value="1"/>
</dbReference>
<dbReference type="KEGG" id="otr:OTERR_09320"/>
<sequence length="235" mass="26324">MGNLTNETPKGLVRLKGRPLIDWQLEALRDAGIEEIGLVSGYRAERLTSYGLPIFHNPDWQHTNMLHSLTQASQWLRTSPCIVSYSDIFYSSQPVRALIASRADIGIAYDPAWLELWCRRFSDPLEDAETFRFDSTRNILLEIGQRPSTSEEVAGQYMGLLHFTPHGWAQVETLLEGLPMETAKKLDMTSLLSRLLACGAPIALARNEMPWGEVDSAQDLALYDGDPTLTLPIHA</sequence>
<organism evidence="5 6">
    <name type="scientific">Oryzomicrobium terrae</name>
    <dbReference type="NCBI Taxonomy" id="1735038"/>
    <lineage>
        <taxon>Bacteria</taxon>
        <taxon>Pseudomonadati</taxon>
        <taxon>Pseudomonadota</taxon>
        <taxon>Betaproteobacteria</taxon>
        <taxon>Rhodocyclales</taxon>
        <taxon>Rhodocyclaceae</taxon>
        <taxon>Oryzomicrobium</taxon>
    </lineage>
</organism>
<evidence type="ECO:0000313" key="6">
    <source>
        <dbReference type="Proteomes" id="UP000323671"/>
    </source>
</evidence>
<dbReference type="PANTHER" id="PTHR43584:SF8">
    <property type="entry name" value="N-ACETYLMURAMATE ALPHA-1-PHOSPHATE URIDYLYLTRANSFERASE"/>
    <property type="match status" value="1"/>
</dbReference>
<proteinExistence type="predicted"/>
<dbReference type="SUPFAM" id="SSF53448">
    <property type="entry name" value="Nucleotide-diphospho-sugar transferases"/>
    <property type="match status" value="1"/>
</dbReference>
<gene>
    <name evidence="5" type="ORF">OTERR_09320</name>
</gene>
<dbReference type="AlphaFoldDB" id="A0A5C1E862"/>
<dbReference type="InterPro" id="IPR029044">
    <property type="entry name" value="Nucleotide-diphossugar_trans"/>
</dbReference>
<dbReference type="CDD" id="cd02523">
    <property type="entry name" value="PC_cytidylyltransferase"/>
    <property type="match status" value="1"/>
</dbReference>
<accession>A0A5C1E862</accession>
<dbReference type="InterPro" id="IPR025877">
    <property type="entry name" value="MobA-like_NTP_Trfase"/>
</dbReference>
<keyword evidence="2" id="KW-0548">Nucleotidyltransferase</keyword>
<reference evidence="5 6" key="1">
    <citation type="submission" date="2017-07" db="EMBL/GenBank/DDBJ databases">
        <title>Complete genome sequence of Oryzomicrobium terrae TPP412.</title>
        <authorList>
            <person name="Chiu L.-W."/>
            <person name="Lo K.-J."/>
            <person name="Tsai Y.-M."/>
            <person name="Lin S.-S."/>
            <person name="Kuo C.-H."/>
            <person name="Liu C.-T."/>
        </authorList>
    </citation>
    <scope>NUCLEOTIDE SEQUENCE [LARGE SCALE GENOMIC DNA]</scope>
    <source>
        <strain evidence="5 6">TPP412</strain>
    </source>
</reference>
<dbReference type="Pfam" id="PF12804">
    <property type="entry name" value="NTP_transf_3"/>
    <property type="match status" value="1"/>
</dbReference>
<evidence type="ECO:0000313" key="5">
    <source>
        <dbReference type="EMBL" id="QEL64408.1"/>
    </source>
</evidence>
<feature type="domain" description="MobA-like NTP transferase" evidence="4">
    <location>
        <begin position="8"/>
        <end position="104"/>
    </location>
</feature>
<dbReference type="GO" id="GO:0016779">
    <property type="term" value="F:nucleotidyltransferase activity"/>
    <property type="evidence" value="ECO:0007669"/>
    <property type="project" value="UniProtKB-KW"/>
</dbReference>
<evidence type="ECO:0000256" key="1">
    <source>
        <dbReference type="ARBA" id="ARBA00022679"/>
    </source>
</evidence>